<reference evidence="10 11" key="1">
    <citation type="journal article" date="2019" name="Sci. Rep.">
        <title>Comparative genomics of chytrid fungi reveal insights into the obligate biotrophic and pathogenic lifestyle of Synchytrium endobioticum.</title>
        <authorList>
            <person name="van de Vossenberg B.T.L.H."/>
            <person name="Warris S."/>
            <person name="Nguyen H.D.T."/>
            <person name="van Gent-Pelzer M.P.E."/>
            <person name="Joly D.L."/>
            <person name="van de Geest H.C."/>
            <person name="Bonants P.J.M."/>
            <person name="Smith D.S."/>
            <person name="Levesque C.A."/>
            <person name="van der Lee T.A.J."/>
        </authorList>
    </citation>
    <scope>NUCLEOTIDE SEQUENCE [LARGE SCALE GENOMIC DNA]</scope>
    <source>
        <strain evidence="10 11">MB42</strain>
    </source>
</reference>
<dbReference type="InterPro" id="IPR011704">
    <property type="entry name" value="ATPase_dyneun-rel_AAA"/>
</dbReference>
<comment type="function">
    <text evidence="6">Exhibits ATPase activity in vitro.</text>
</comment>
<dbReference type="SUPFAM" id="SSF53300">
    <property type="entry name" value="vWA-like"/>
    <property type="match status" value="1"/>
</dbReference>
<keyword evidence="3" id="KW-0067">ATP-binding</keyword>
<evidence type="ECO:0000256" key="4">
    <source>
        <dbReference type="ARBA" id="ARBA00022946"/>
    </source>
</evidence>
<organism evidence="10 11">
    <name type="scientific">Synchytrium endobioticum</name>
    <dbReference type="NCBI Taxonomy" id="286115"/>
    <lineage>
        <taxon>Eukaryota</taxon>
        <taxon>Fungi</taxon>
        <taxon>Fungi incertae sedis</taxon>
        <taxon>Chytridiomycota</taxon>
        <taxon>Chytridiomycota incertae sedis</taxon>
        <taxon>Chytridiomycetes</taxon>
        <taxon>Synchytriales</taxon>
        <taxon>Synchytriaceae</taxon>
        <taxon>Synchytrium</taxon>
    </lineage>
</organism>
<evidence type="ECO:0000313" key="11">
    <source>
        <dbReference type="Proteomes" id="UP000317494"/>
    </source>
</evidence>
<dbReference type="GO" id="GO:0005739">
    <property type="term" value="C:mitochondrion"/>
    <property type="evidence" value="ECO:0007669"/>
    <property type="project" value="UniProtKB-SubCell"/>
</dbReference>
<dbReference type="InterPro" id="IPR027417">
    <property type="entry name" value="P-loop_NTPase"/>
</dbReference>
<evidence type="ECO:0000313" key="10">
    <source>
        <dbReference type="EMBL" id="TPX39264.1"/>
    </source>
</evidence>
<comment type="subcellular location">
    <subcellularLocation>
        <location evidence="1">Mitochondrion</location>
    </subcellularLocation>
</comment>
<name>A0A507CLD2_9FUNG</name>
<feature type="compositionally biased region" description="Gly residues" evidence="8">
    <location>
        <begin position="1529"/>
        <end position="1553"/>
    </location>
</feature>
<evidence type="ECO:0000256" key="8">
    <source>
        <dbReference type="SAM" id="MobiDB-lite"/>
    </source>
</evidence>
<dbReference type="InterPro" id="IPR039891">
    <property type="entry name" value="VWA8"/>
</dbReference>
<dbReference type="SUPFAM" id="SSF52540">
    <property type="entry name" value="P-loop containing nucleoside triphosphate hydrolases"/>
    <property type="match status" value="3"/>
</dbReference>
<dbReference type="GO" id="GO:0016887">
    <property type="term" value="F:ATP hydrolysis activity"/>
    <property type="evidence" value="ECO:0007669"/>
    <property type="project" value="InterPro"/>
</dbReference>
<proteinExistence type="predicted"/>
<dbReference type="PANTHER" id="PTHR21610">
    <property type="entry name" value="VON WILLEBRAND FACTOR A DOMAIN-CONTAINING PROTEIN 8"/>
    <property type="match status" value="1"/>
</dbReference>
<accession>A0A507CLD2</accession>
<dbReference type="Proteomes" id="UP000317494">
    <property type="component" value="Unassembled WGS sequence"/>
</dbReference>
<evidence type="ECO:0000256" key="7">
    <source>
        <dbReference type="ARBA" id="ARBA00070377"/>
    </source>
</evidence>
<feature type="domain" description="VWFA" evidence="9">
    <location>
        <begin position="1696"/>
        <end position="1882"/>
    </location>
</feature>
<dbReference type="VEuPathDB" id="FungiDB:SeMB42_g06389"/>
<dbReference type="STRING" id="286115.A0A507CLD2"/>
<feature type="compositionally biased region" description="Basic and acidic residues" evidence="8">
    <location>
        <begin position="1558"/>
        <end position="1570"/>
    </location>
</feature>
<keyword evidence="2" id="KW-0547">Nucleotide-binding</keyword>
<dbReference type="InterPro" id="IPR002035">
    <property type="entry name" value="VWF_A"/>
</dbReference>
<evidence type="ECO:0000256" key="5">
    <source>
        <dbReference type="ARBA" id="ARBA00023128"/>
    </source>
</evidence>
<dbReference type="GO" id="GO:0005524">
    <property type="term" value="F:ATP binding"/>
    <property type="evidence" value="ECO:0007669"/>
    <property type="project" value="UniProtKB-KW"/>
</dbReference>
<sequence length="1885" mass="210787">MTADSSGTRRLNQIRRWFASSQAAEQDKGRVLPNFTEKFIDEFSISDVSLKISQPQNPELVPDAPNLYDDSQDVLRHLRWMMQKDQMGQDIFLLGPPGSFKRRLVMRYAQLAQREIEYVALSKDVTDSDLKQRREISSGCAFYTDGPAVRAALNGRILILDGIEKAERNVLPVLNNLLENREMALEDGRFLTHPKRFDALLKSSTTEELQKWNLVRVSERFWVIALGLPVPKYEGLPLDPPLRSRFQARNIAVPSFLFQITQLKRVAPKVPQRTLERLISVGIVLRSVTSERGVTVPEFSSQLDHAAQILQLFPDTNLRCILDIIYPYPLLSGTSAVQRSIIESTYQRFDMLEHAVNQSGSLSGAKQATSGYKIASIVKKEESSILTPTGRIYYADVTFKKLIPLGVKPTQVTVRLPAGEYPAARLGMFVETEYHAALLATMMLAHSVGDFCIIGEKGAGKSTLLKSLTNLLGYKVELIPLYTDMSARDLMQRRSTNLMGDTIWDNSPLAKAAIEGSIAILDQIQVLSFGTLAAIQRLTSEKEWVLPDGTLLVHPSRYSKLMKKFGFTPELIKAKKIIPVHPNFRIIGIARPTVTVQGGAQRGTWLSPEICSLFRYVPMRPLSYVEEMLVIQALCPGIEAAKLKALLAFANVLRSDHDETARMLAASLSTRQLIRVCRRAAAFPDEDLHHSVLKVSLSRFLPSIARDLLSKMLMEAGIGPPARSDKFFDNLKIEYIHKEDGSPQAIRIGSVVEPVVKGTNAAMIPHIVFHENAQQTRILMEMIKDYQLGEHLCLIGNQGVGKNKLTDKFLEMLRLPREYIQLHRDTTVYSLTSIPSIVDGVLVYEDSPLVKAVKNGYILVVDEADKAPTHVTAILKSLIEDGEMVLSDGRRILKSNPLLREDGAIPKLTVNGLNEYIVLHPAFRMFVLANRPGFPFLGNDFLREIGDAFACHCVENPDPESELALLRAHAPDVPQDLLRKLTAAFNDLRRLVEEDLISYPYSTRELVSVAKHLQAYPREGLSRALQNVFDFDQYEPEIRDLLIQVLNKNGIPTGMESDLRVELGTELPLPDPKLVETWHKRPGAGAAVQLQVQKENVNVRGNWRISIPEKWTELERVEARSTVFSEQVYSFKLPTNGECVDLITASDGSIMAITTNPVTLHIISSNHRQTISIDLYEYFPLQKTSPRLRLAASGVASGAGRICLHHPSDHMVLLLDMGTGSINSIMLGIFEFTRPSHMGGALMQDGLLFFYQENTDKVAILDFNDMSQNNITMPVKGVGTVQVVTPDKWFVQDYAKKNYVFSKAQPDDRFPTVLELLDVRPVVDGAQVLPVEHISPAPLDRFDSYRTHRFVLLPSRDAHAAAVVGMPESLFDSSTNGVEVIEWARDIISNPYFNITNAYLHLRKSQQYVVVIPQEDGRHEGYMELIDTHEKKIRRIHMPLTLPSTAVHQKDLATHQAQSHGIDAPRPTGPRAVVQMVELEDGRLLTADLSGTVRVWQISYNETLEDMKRWKILVGSLDAQALRLVYGGDGGGKGEGRGPGGTGEGTGGSGGEGEAGDGVERDGDVAGSEKARKAGNIDSWEFNLRTTNNVTKEISDAVRDTHELAMRQRLAQIQMSAKDMESFIKYRDNVRREVYELRTILEAAEAKCRERVWLKNQTTGDIDDTRLVEGVVGERAIYKRRGENKSDPGSQQKPKRMYFQFDLSASMTRFNGHDNRLDRSLECALLIMEAFETFEHKFQYRIAGHSGDGPDIEFVAQGKYPKNEKEQYQIIAKMKAHSQYCLSGDNTILAATTAITNVVKEEGDDYFVLVLSDANLAQYNIKPQAITKALKADDRVNAYMVFIGSIGEQAQTLMKAAPGSSFVCFDNRDLPKIIRSMLLSSLLRG</sequence>
<evidence type="ECO:0000256" key="1">
    <source>
        <dbReference type="ARBA" id="ARBA00004173"/>
    </source>
</evidence>
<evidence type="ECO:0000256" key="3">
    <source>
        <dbReference type="ARBA" id="ARBA00022840"/>
    </source>
</evidence>
<gene>
    <name evidence="10" type="ORF">SeMB42_g06389</name>
</gene>
<evidence type="ECO:0000259" key="9">
    <source>
        <dbReference type="PROSITE" id="PS50234"/>
    </source>
</evidence>
<dbReference type="Pfam" id="PF07728">
    <property type="entry name" value="AAA_5"/>
    <property type="match status" value="3"/>
</dbReference>
<dbReference type="InterPro" id="IPR036465">
    <property type="entry name" value="vWFA_dom_sf"/>
</dbReference>
<comment type="caution">
    <text evidence="10">The sequence shown here is derived from an EMBL/GenBank/DDBJ whole genome shotgun (WGS) entry which is preliminary data.</text>
</comment>
<feature type="region of interest" description="Disordered" evidence="8">
    <location>
        <begin position="1529"/>
        <end position="1570"/>
    </location>
</feature>
<evidence type="ECO:0000256" key="2">
    <source>
        <dbReference type="ARBA" id="ARBA00022741"/>
    </source>
</evidence>
<dbReference type="FunFam" id="3.40.50.300:FF:000663">
    <property type="entry name" value="von Willebrand factor A domain containing 8"/>
    <property type="match status" value="1"/>
</dbReference>
<keyword evidence="4" id="KW-0809">Transit peptide</keyword>
<dbReference type="PROSITE" id="PS50234">
    <property type="entry name" value="VWFA"/>
    <property type="match status" value="1"/>
</dbReference>
<dbReference type="EMBL" id="QEAN01000356">
    <property type="protein sequence ID" value="TPX39264.1"/>
    <property type="molecule type" value="Genomic_DNA"/>
</dbReference>
<keyword evidence="5" id="KW-0496">Mitochondrion</keyword>
<dbReference type="PANTHER" id="PTHR21610:SF9">
    <property type="entry name" value="VON WILLEBRAND FACTOR A DOMAIN-CONTAINING PROTEIN 8"/>
    <property type="match status" value="1"/>
</dbReference>
<dbReference type="FunFam" id="3.40.50.300:FF:000587">
    <property type="entry name" value="von Willebrand factor A domain containing 8"/>
    <property type="match status" value="1"/>
</dbReference>
<keyword evidence="11" id="KW-1185">Reference proteome</keyword>
<dbReference type="Gene3D" id="3.40.50.300">
    <property type="entry name" value="P-loop containing nucleotide triphosphate hydrolases"/>
    <property type="match status" value="3"/>
</dbReference>
<protein>
    <recommendedName>
        <fullName evidence="7">von Willebrand factor A domain-containing protein 8</fullName>
    </recommendedName>
</protein>
<evidence type="ECO:0000256" key="6">
    <source>
        <dbReference type="ARBA" id="ARBA00055988"/>
    </source>
</evidence>